<dbReference type="InterPro" id="IPR055580">
    <property type="entry name" value="DUF7156"/>
</dbReference>
<keyword evidence="1" id="KW-0812">Transmembrane</keyword>
<dbReference type="AlphaFoldDB" id="A0A1W9ZPY3"/>
<keyword evidence="3" id="KW-1185">Reference proteome</keyword>
<evidence type="ECO:0000256" key="1">
    <source>
        <dbReference type="SAM" id="Phobius"/>
    </source>
</evidence>
<name>A0A1W9ZPY3_MYCAI</name>
<dbReference type="EMBL" id="MVHG01000005">
    <property type="protein sequence ID" value="ORA19884.1"/>
    <property type="molecule type" value="Genomic_DNA"/>
</dbReference>
<keyword evidence="1" id="KW-0472">Membrane</keyword>
<keyword evidence="1" id="KW-1133">Transmembrane helix</keyword>
<dbReference type="Pfam" id="PF23711">
    <property type="entry name" value="DUF7156"/>
    <property type="match status" value="1"/>
</dbReference>
<feature type="transmembrane region" description="Helical" evidence="1">
    <location>
        <begin position="40"/>
        <end position="65"/>
    </location>
</feature>
<comment type="caution">
    <text evidence="2">The sequence shown here is derived from an EMBL/GenBank/DDBJ whole genome shotgun (WGS) entry which is preliminary data.</text>
</comment>
<reference evidence="2 3" key="1">
    <citation type="submission" date="2016-12" db="EMBL/GenBank/DDBJ databases">
        <title>The new phylogeny of genus Mycobacterium.</title>
        <authorList>
            <person name="Tortoli E."/>
            <person name="Trovato A."/>
            <person name="Cirillo D.M."/>
        </authorList>
    </citation>
    <scope>NUCLEOTIDE SEQUENCE [LARGE SCALE GENOMIC DNA]</scope>
    <source>
        <strain evidence="2 3">DSM 45069</strain>
    </source>
</reference>
<accession>A0A1W9ZPY3</accession>
<evidence type="ECO:0000313" key="2">
    <source>
        <dbReference type="EMBL" id="ORA19884.1"/>
    </source>
</evidence>
<gene>
    <name evidence="2" type="ORF">BST14_03905</name>
</gene>
<dbReference type="Proteomes" id="UP000192707">
    <property type="component" value="Unassembled WGS sequence"/>
</dbReference>
<protein>
    <submittedName>
        <fullName evidence="2">Uncharacterized protein</fullName>
    </submittedName>
</protein>
<sequence>MFPSQGRRKLVEPKRRDMKDMPAEFFLPPATKAGMWRETIALVAGCYLFILTIAVAVMLTQGIVIRI</sequence>
<organism evidence="2 3">
    <name type="scientific">Mycobacterium arosiense ATCC BAA-1401 = DSM 45069</name>
    <dbReference type="NCBI Taxonomy" id="1265311"/>
    <lineage>
        <taxon>Bacteria</taxon>
        <taxon>Bacillati</taxon>
        <taxon>Actinomycetota</taxon>
        <taxon>Actinomycetes</taxon>
        <taxon>Mycobacteriales</taxon>
        <taxon>Mycobacteriaceae</taxon>
        <taxon>Mycobacterium</taxon>
        <taxon>Mycobacterium avium complex (MAC)</taxon>
    </lineage>
</organism>
<evidence type="ECO:0000313" key="3">
    <source>
        <dbReference type="Proteomes" id="UP000192707"/>
    </source>
</evidence>
<proteinExistence type="predicted"/>